<dbReference type="PANTHER" id="PTHR43157">
    <property type="entry name" value="PHOSPHATIDYLINOSITOL-GLYCAN BIOSYNTHESIS CLASS F PROTEIN-RELATED"/>
    <property type="match status" value="1"/>
</dbReference>
<proteinExistence type="inferred from homology"/>
<dbReference type="SUPFAM" id="SSF51735">
    <property type="entry name" value="NAD(P)-binding Rossmann-fold domains"/>
    <property type="match status" value="1"/>
</dbReference>
<accession>A0A9N9PZT3</accession>
<feature type="transmembrane region" description="Helical" evidence="7">
    <location>
        <begin position="226"/>
        <end position="245"/>
    </location>
</feature>
<dbReference type="GO" id="GO:0016491">
    <property type="term" value="F:oxidoreductase activity"/>
    <property type="evidence" value="ECO:0007669"/>
    <property type="project" value="UniProtKB-KW"/>
</dbReference>
<dbReference type="Pfam" id="PF01679">
    <property type="entry name" value="Pmp3"/>
    <property type="match status" value="1"/>
</dbReference>
<dbReference type="PROSITE" id="PS01309">
    <property type="entry name" value="UPF0057"/>
    <property type="match status" value="1"/>
</dbReference>
<comment type="caution">
    <text evidence="8">The sequence shown here is derived from an EMBL/GenBank/DDBJ whole genome shotgun (WGS) entry which is preliminary data.</text>
</comment>
<dbReference type="EMBL" id="CAJVRL010000108">
    <property type="protein sequence ID" value="CAG8961418.1"/>
    <property type="molecule type" value="Genomic_DNA"/>
</dbReference>
<evidence type="ECO:0000256" key="7">
    <source>
        <dbReference type="SAM" id="Phobius"/>
    </source>
</evidence>
<feature type="transmembrane region" description="Helical" evidence="7">
    <location>
        <begin position="7"/>
        <end position="25"/>
    </location>
</feature>
<comment type="subcellular location">
    <subcellularLocation>
        <location evidence="1">Membrane</location>
    </subcellularLocation>
</comment>
<dbReference type="AlphaFoldDB" id="A0A9N9PZT3"/>
<dbReference type="PANTHER" id="PTHR43157:SF31">
    <property type="entry name" value="PHOSPHATIDYLINOSITOL-GLYCAN BIOSYNTHESIS CLASS F PROTEIN"/>
    <property type="match status" value="1"/>
</dbReference>
<evidence type="ECO:0000256" key="2">
    <source>
        <dbReference type="ARBA" id="ARBA00009530"/>
    </source>
</evidence>
<dbReference type="Proteomes" id="UP000696280">
    <property type="component" value="Unassembled WGS sequence"/>
</dbReference>
<keyword evidence="5" id="KW-0560">Oxidoreductase</keyword>
<dbReference type="InterPro" id="IPR002347">
    <property type="entry name" value="SDR_fam"/>
</dbReference>
<feature type="transmembrane region" description="Helical" evidence="7">
    <location>
        <begin position="31"/>
        <end position="57"/>
    </location>
</feature>
<evidence type="ECO:0000256" key="3">
    <source>
        <dbReference type="ARBA" id="ARBA00022692"/>
    </source>
</evidence>
<evidence type="ECO:0000313" key="8">
    <source>
        <dbReference type="EMBL" id="CAG8961418.1"/>
    </source>
</evidence>
<protein>
    <submittedName>
        <fullName evidence="8">Uncharacterized protein</fullName>
    </submittedName>
</protein>
<comment type="similarity">
    <text evidence="2">Belongs to the UPF0057 (PMP3) family.</text>
</comment>
<evidence type="ECO:0000256" key="4">
    <source>
        <dbReference type="ARBA" id="ARBA00022989"/>
    </source>
</evidence>
<evidence type="ECO:0000313" key="9">
    <source>
        <dbReference type="Proteomes" id="UP000696280"/>
    </source>
</evidence>
<dbReference type="Pfam" id="PF00106">
    <property type="entry name" value="adh_short"/>
    <property type="match status" value="1"/>
</dbReference>
<name>A0A9N9PZT3_9HELO</name>
<keyword evidence="3 7" id="KW-0812">Transmembrane</keyword>
<sequence length="430" mass="47028">MGAVSAIFLILITILVPPIGVFMVAGCGADLLINILLTILGYLPGHIHAFYIEYIYYDRREQAREGRFQAQRAPGVYSERVQSGGQGYGTIVQPAGPPGFLLTFLKSQLFTRLPPPTHDFINQVILITGSNTGLGLEAARHFVRLNAAKVILGVRSIQKGEAAALDIETTTGRKGVVQVWEVDFSSYKSVEVFCGRAAKEERLDVVIANAGVAIPRWEQVEGTERTVLVNVLATFLMVLLMVPILRKSGGKHGGVPPRLVVVSSEAHEQAAFVEQDSPPGQIFTTLASNKPYLQPDRYNTSKLLEILLVRALAPHIYSPSSTPHPEIILNTLTPGLCKSSLMRHAVFPLNIFAAIGKVILARSTEVGSRTLVAAAAAGNETHGKYMADCRVREPSRWVRSEKGKVTQQRVWEEVREILEGVREGCTKCLD</sequence>
<gene>
    <name evidence="8" type="ORF">HYFRA_00013366</name>
</gene>
<evidence type="ECO:0000256" key="6">
    <source>
        <dbReference type="ARBA" id="ARBA00023136"/>
    </source>
</evidence>
<evidence type="ECO:0000256" key="1">
    <source>
        <dbReference type="ARBA" id="ARBA00004370"/>
    </source>
</evidence>
<reference evidence="8" key="1">
    <citation type="submission" date="2021-07" db="EMBL/GenBank/DDBJ databases">
        <authorList>
            <person name="Durling M."/>
        </authorList>
    </citation>
    <scope>NUCLEOTIDE SEQUENCE</scope>
</reference>
<organism evidence="8 9">
    <name type="scientific">Hymenoscyphus fraxineus</name>
    <dbReference type="NCBI Taxonomy" id="746836"/>
    <lineage>
        <taxon>Eukaryota</taxon>
        <taxon>Fungi</taxon>
        <taxon>Dikarya</taxon>
        <taxon>Ascomycota</taxon>
        <taxon>Pezizomycotina</taxon>
        <taxon>Leotiomycetes</taxon>
        <taxon>Helotiales</taxon>
        <taxon>Helotiaceae</taxon>
        <taxon>Hymenoscyphus</taxon>
    </lineage>
</organism>
<dbReference type="InterPro" id="IPR036291">
    <property type="entry name" value="NAD(P)-bd_dom_sf"/>
</dbReference>
<dbReference type="GO" id="GO:0016020">
    <property type="term" value="C:membrane"/>
    <property type="evidence" value="ECO:0007669"/>
    <property type="project" value="UniProtKB-SubCell"/>
</dbReference>
<dbReference type="Gene3D" id="3.40.50.720">
    <property type="entry name" value="NAD(P)-binding Rossmann-like Domain"/>
    <property type="match status" value="1"/>
</dbReference>
<dbReference type="InterPro" id="IPR000612">
    <property type="entry name" value="PMP3"/>
</dbReference>
<keyword evidence="9" id="KW-1185">Reference proteome</keyword>
<dbReference type="PRINTS" id="PR00081">
    <property type="entry name" value="GDHRDH"/>
</dbReference>
<evidence type="ECO:0000256" key="5">
    <source>
        <dbReference type="ARBA" id="ARBA00023002"/>
    </source>
</evidence>
<dbReference type="OrthoDB" id="542013at2759"/>
<keyword evidence="4 7" id="KW-1133">Transmembrane helix</keyword>
<keyword evidence="6 7" id="KW-0472">Membrane</keyword>